<dbReference type="GO" id="GO:0033785">
    <property type="term" value="F:heptose 7-phosphate kinase activity"/>
    <property type="evidence" value="ECO:0007669"/>
    <property type="project" value="TreeGrafter"/>
</dbReference>
<dbReference type="PANTHER" id="PTHR46969">
    <property type="entry name" value="BIFUNCTIONAL PROTEIN HLDE"/>
    <property type="match status" value="1"/>
</dbReference>
<dbReference type="InterPro" id="IPR029056">
    <property type="entry name" value="Ribokinase-like"/>
</dbReference>
<comment type="caution">
    <text evidence="4">The sequence shown here is derived from an EMBL/GenBank/DDBJ whole genome shotgun (WGS) entry which is preliminary data.</text>
</comment>
<dbReference type="SUPFAM" id="SSF53613">
    <property type="entry name" value="Ribokinase-like"/>
    <property type="match status" value="1"/>
</dbReference>
<dbReference type="Proteomes" id="UP000177528">
    <property type="component" value="Unassembled WGS sequence"/>
</dbReference>
<protein>
    <recommendedName>
        <fullName evidence="3">Carbohydrate kinase PfkB domain-containing protein</fullName>
    </recommendedName>
</protein>
<dbReference type="GO" id="GO:0033786">
    <property type="term" value="F:heptose-1-phosphate adenylyltransferase activity"/>
    <property type="evidence" value="ECO:0007669"/>
    <property type="project" value="TreeGrafter"/>
</dbReference>
<evidence type="ECO:0000259" key="3">
    <source>
        <dbReference type="Pfam" id="PF00294"/>
    </source>
</evidence>
<reference evidence="4 5" key="1">
    <citation type="journal article" date="2016" name="Nat. Commun.">
        <title>Thousands of microbial genomes shed light on interconnected biogeochemical processes in an aquifer system.</title>
        <authorList>
            <person name="Anantharaman K."/>
            <person name="Brown C.T."/>
            <person name="Hug L.A."/>
            <person name="Sharon I."/>
            <person name="Castelle C.J."/>
            <person name="Probst A.J."/>
            <person name="Thomas B.C."/>
            <person name="Singh A."/>
            <person name="Wilkins M.J."/>
            <person name="Karaoz U."/>
            <person name="Brodie E.L."/>
            <person name="Williams K.H."/>
            <person name="Hubbard S.S."/>
            <person name="Banfield J.F."/>
        </authorList>
    </citation>
    <scope>NUCLEOTIDE SEQUENCE [LARGE SCALE GENOMIC DNA]</scope>
</reference>
<dbReference type="CDD" id="cd01172">
    <property type="entry name" value="RfaE_like"/>
    <property type="match status" value="1"/>
</dbReference>
<evidence type="ECO:0000313" key="5">
    <source>
        <dbReference type="Proteomes" id="UP000177528"/>
    </source>
</evidence>
<accession>A0A1G1X1J8</accession>
<dbReference type="Pfam" id="PF00294">
    <property type="entry name" value="PfkB"/>
    <property type="match status" value="1"/>
</dbReference>
<feature type="domain" description="Carbohydrate kinase PfkB" evidence="3">
    <location>
        <begin position="18"/>
        <end position="318"/>
    </location>
</feature>
<dbReference type="InterPro" id="IPR011913">
    <property type="entry name" value="RfaE_dom_I"/>
</dbReference>
<sequence>MNISLKRAKEITDAFHSKKILVVGDVFLDRYVYGKVERLNPEAPVPILHAKREEDATGGAGNTAKNAALLGAAVVCVGISGNDDASTAVSKAAQAEGYELVLIRDVRVPTIVKKRYVVGSQQLLRVDHEDITEPDAAVEDAMIAAFQAHIASVDAIIVSDYAKGAITERVAHALMGAMKEHDIPMMVDAKPSRASYFTGATYMSPNKKEAHEYLGMNMHEQGGKKAHELAAMVSASFDTTVFLTLSAEGMYVQERGGNGEYVSTHYIHEDDVVDTSGCGDTAAVAIVLSRLAGATLAEAAEIGNAAGATVARKAGAVGITPEELLHTMGDHHA</sequence>
<evidence type="ECO:0000256" key="1">
    <source>
        <dbReference type="ARBA" id="ARBA00022679"/>
    </source>
</evidence>
<dbReference type="Gene3D" id="3.40.1190.20">
    <property type="match status" value="1"/>
</dbReference>
<dbReference type="InterPro" id="IPR011611">
    <property type="entry name" value="PfkB_dom"/>
</dbReference>
<keyword evidence="1" id="KW-0808">Transferase</keyword>
<proteinExistence type="predicted"/>
<gene>
    <name evidence="4" type="ORF">A3D99_00105</name>
</gene>
<evidence type="ECO:0000256" key="2">
    <source>
        <dbReference type="ARBA" id="ARBA00022777"/>
    </source>
</evidence>
<dbReference type="PANTHER" id="PTHR46969:SF1">
    <property type="entry name" value="BIFUNCTIONAL PROTEIN HLDE"/>
    <property type="match status" value="1"/>
</dbReference>
<dbReference type="AlphaFoldDB" id="A0A1G1X1J8"/>
<evidence type="ECO:0000313" key="4">
    <source>
        <dbReference type="EMBL" id="OGY33671.1"/>
    </source>
</evidence>
<dbReference type="GO" id="GO:0016773">
    <property type="term" value="F:phosphotransferase activity, alcohol group as acceptor"/>
    <property type="evidence" value="ECO:0007669"/>
    <property type="project" value="InterPro"/>
</dbReference>
<dbReference type="EMBL" id="MHHR01000027">
    <property type="protein sequence ID" value="OGY33671.1"/>
    <property type="molecule type" value="Genomic_DNA"/>
</dbReference>
<dbReference type="GO" id="GO:0005829">
    <property type="term" value="C:cytosol"/>
    <property type="evidence" value="ECO:0007669"/>
    <property type="project" value="TreeGrafter"/>
</dbReference>
<keyword evidence="2" id="KW-0418">Kinase</keyword>
<organism evidence="4 5">
    <name type="scientific">Candidatus Andersenbacteria bacterium RIFCSPHIGHO2_12_FULL_45_11</name>
    <dbReference type="NCBI Taxonomy" id="1797281"/>
    <lineage>
        <taxon>Bacteria</taxon>
        <taxon>Candidatus Anderseniibacteriota</taxon>
    </lineage>
</organism>
<name>A0A1G1X1J8_9BACT</name>